<dbReference type="NCBIfam" id="TIGR01494">
    <property type="entry name" value="ATPase_P-type"/>
    <property type="match status" value="1"/>
</dbReference>
<dbReference type="SUPFAM" id="SSF55008">
    <property type="entry name" value="HMA, heavy metal-associated domain"/>
    <property type="match status" value="1"/>
</dbReference>
<dbReference type="PRINTS" id="PR00119">
    <property type="entry name" value="CATATPASE"/>
</dbReference>
<dbReference type="Pfam" id="PF00122">
    <property type="entry name" value="E1-E2_ATPase"/>
    <property type="match status" value="1"/>
</dbReference>
<feature type="transmembrane region" description="Helical" evidence="10">
    <location>
        <begin position="697"/>
        <end position="718"/>
    </location>
</feature>
<dbReference type="InterPro" id="IPR018303">
    <property type="entry name" value="ATPase_P-typ_P_site"/>
</dbReference>
<dbReference type="PRINTS" id="PR00943">
    <property type="entry name" value="CUATPASE"/>
</dbReference>
<dbReference type="InterPro" id="IPR059000">
    <property type="entry name" value="ATPase_P-type_domA"/>
</dbReference>
<dbReference type="InterPro" id="IPR006121">
    <property type="entry name" value="HMA_dom"/>
</dbReference>
<evidence type="ECO:0000256" key="6">
    <source>
        <dbReference type="ARBA" id="ARBA00022840"/>
    </source>
</evidence>
<feature type="transmembrane region" description="Helical" evidence="10">
    <location>
        <begin position="352"/>
        <end position="374"/>
    </location>
</feature>
<keyword evidence="3 10" id="KW-0812">Transmembrane</keyword>
<dbReference type="SFLD" id="SFLDF00027">
    <property type="entry name" value="p-type_atpase"/>
    <property type="match status" value="1"/>
</dbReference>
<keyword evidence="6 10" id="KW-0067">ATP-binding</keyword>
<name>A0ABT4M6H8_9BURK</name>
<evidence type="ECO:0000256" key="5">
    <source>
        <dbReference type="ARBA" id="ARBA00022741"/>
    </source>
</evidence>
<dbReference type="Proteomes" id="UP001068379">
    <property type="component" value="Unassembled WGS sequence"/>
</dbReference>
<evidence type="ECO:0000256" key="7">
    <source>
        <dbReference type="ARBA" id="ARBA00022967"/>
    </source>
</evidence>
<feature type="transmembrane region" description="Helical" evidence="10">
    <location>
        <begin position="133"/>
        <end position="150"/>
    </location>
</feature>
<dbReference type="SFLD" id="SFLDG00002">
    <property type="entry name" value="C1.7:_P-type_atpase_like"/>
    <property type="match status" value="1"/>
</dbReference>
<evidence type="ECO:0000313" key="12">
    <source>
        <dbReference type="EMBL" id="MCZ4330916.1"/>
    </source>
</evidence>
<feature type="transmembrane region" description="Helical" evidence="10">
    <location>
        <begin position="171"/>
        <end position="193"/>
    </location>
</feature>
<protein>
    <submittedName>
        <fullName evidence="12">Heavy metal translocating P-type ATPase</fullName>
    </submittedName>
</protein>
<comment type="caution">
    <text evidence="12">The sequence shown here is derived from an EMBL/GenBank/DDBJ whole genome shotgun (WGS) entry which is preliminary data.</text>
</comment>
<dbReference type="PANTHER" id="PTHR43520">
    <property type="entry name" value="ATP7, ISOFORM B"/>
    <property type="match status" value="1"/>
</dbReference>
<gene>
    <name evidence="12" type="ORF">O4H32_13275</name>
</gene>
<evidence type="ECO:0000256" key="10">
    <source>
        <dbReference type="RuleBase" id="RU362081"/>
    </source>
</evidence>
<evidence type="ECO:0000256" key="9">
    <source>
        <dbReference type="ARBA" id="ARBA00023136"/>
    </source>
</evidence>
<dbReference type="InterPro" id="IPR008250">
    <property type="entry name" value="ATPase_P-typ_transduc_dom_A_sf"/>
</dbReference>
<dbReference type="EMBL" id="JAPWHE010000012">
    <property type="protein sequence ID" value="MCZ4330916.1"/>
    <property type="molecule type" value="Genomic_DNA"/>
</dbReference>
<dbReference type="SFLD" id="SFLDS00003">
    <property type="entry name" value="Haloacid_Dehalogenase"/>
    <property type="match status" value="1"/>
</dbReference>
<dbReference type="InterPro" id="IPR023214">
    <property type="entry name" value="HAD_sf"/>
</dbReference>
<dbReference type="SUPFAM" id="SSF81653">
    <property type="entry name" value="Calcium ATPase, transduction domain A"/>
    <property type="match status" value="1"/>
</dbReference>
<dbReference type="InterPro" id="IPR036163">
    <property type="entry name" value="HMA_dom_sf"/>
</dbReference>
<dbReference type="Gene3D" id="3.40.50.1000">
    <property type="entry name" value="HAD superfamily/HAD-like"/>
    <property type="match status" value="1"/>
</dbReference>
<proteinExistence type="inferred from homology"/>
<dbReference type="InterPro" id="IPR023299">
    <property type="entry name" value="ATPase_P-typ_cyto_dom_N"/>
</dbReference>
<dbReference type="PANTHER" id="PTHR43520:SF8">
    <property type="entry name" value="P-TYPE CU(+) TRANSPORTER"/>
    <property type="match status" value="1"/>
</dbReference>
<dbReference type="Pfam" id="PF00403">
    <property type="entry name" value="HMA"/>
    <property type="match status" value="1"/>
</dbReference>
<keyword evidence="7" id="KW-1278">Translocase</keyword>
<dbReference type="NCBIfam" id="TIGR01525">
    <property type="entry name" value="ATPase-IB_hvy"/>
    <property type="match status" value="1"/>
</dbReference>
<evidence type="ECO:0000256" key="1">
    <source>
        <dbReference type="ARBA" id="ARBA00004127"/>
    </source>
</evidence>
<dbReference type="InterPro" id="IPR044492">
    <property type="entry name" value="P_typ_ATPase_HD_dom"/>
</dbReference>
<keyword evidence="5 10" id="KW-0547">Nucleotide-binding</keyword>
<organism evidence="12 13">
    <name type="scientific">Castellaniella denitrificans</name>
    <dbReference type="NCBI Taxonomy" id="56119"/>
    <lineage>
        <taxon>Bacteria</taxon>
        <taxon>Pseudomonadati</taxon>
        <taxon>Pseudomonadota</taxon>
        <taxon>Betaproteobacteria</taxon>
        <taxon>Burkholderiales</taxon>
        <taxon>Alcaligenaceae</taxon>
        <taxon>Castellaniella</taxon>
    </lineage>
</organism>
<dbReference type="NCBIfam" id="TIGR01511">
    <property type="entry name" value="ATPase-IB1_Cu"/>
    <property type="match status" value="1"/>
</dbReference>
<keyword evidence="10" id="KW-1003">Cell membrane</keyword>
<dbReference type="CDD" id="cd00371">
    <property type="entry name" value="HMA"/>
    <property type="match status" value="1"/>
</dbReference>
<dbReference type="RefSeq" id="WP_269359919.1">
    <property type="nucleotide sequence ID" value="NZ_JAPWHE010000012.1"/>
</dbReference>
<reference evidence="12" key="1">
    <citation type="submission" date="2022-12" db="EMBL/GenBank/DDBJ databases">
        <title>Bacterial isolates from different developmental stages of Nematostella vectensis.</title>
        <authorList>
            <person name="Fraune S."/>
        </authorList>
    </citation>
    <scope>NUCLEOTIDE SEQUENCE</scope>
    <source>
        <strain evidence="12">G21619-S1</strain>
    </source>
</reference>
<evidence type="ECO:0000256" key="8">
    <source>
        <dbReference type="ARBA" id="ARBA00022989"/>
    </source>
</evidence>
<dbReference type="InterPro" id="IPR036412">
    <property type="entry name" value="HAD-like_sf"/>
</dbReference>
<evidence type="ECO:0000256" key="4">
    <source>
        <dbReference type="ARBA" id="ARBA00022723"/>
    </source>
</evidence>
<dbReference type="Gene3D" id="3.40.1110.10">
    <property type="entry name" value="Calcium-transporting ATPase, cytoplasmic domain N"/>
    <property type="match status" value="1"/>
</dbReference>
<feature type="transmembrane region" description="Helical" evidence="10">
    <location>
        <begin position="199"/>
        <end position="218"/>
    </location>
</feature>
<dbReference type="PROSITE" id="PS00154">
    <property type="entry name" value="ATPASE_E1_E2"/>
    <property type="match status" value="1"/>
</dbReference>
<comment type="subcellular location">
    <subcellularLocation>
        <location evidence="10">Cell membrane</location>
    </subcellularLocation>
    <subcellularLocation>
        <location evidence="1">Endomembrane system</location>
        <topology evidence="1">Multi-pass membrane protein</topology>
    </subcellularLocation>
</comment>
<accession>A0ABT4M6H8</accession>
<dbReference type="PROSITE" id="PS50846">
    <property type="entry name" value="HMA_2"/>
    <property type="match status" value="1"/>
</dbReference>
<evidence type="ECO:0000313" key="13">
    <source>
        <dbReference type="Proteomes" id="UP001068379"/>
    </source>
</evidence>
<feature type="domain" description="HMA" evidence="11">
    <location>
        <begin position="8"/>
        <end position="74"/>
    </location>
</feature>
<keyword evidence="8 10" id="KW-1133">Transmembrane helix</keyword>
<sequence>MSTLPDPSTLDLEVEGMTCASCVRRVETALAKVPGVSQASVNLATRRAHVTLAAEGADPEALVAAIEKRGYQAHVLRDEPPVHAHGDADEDAAAGRRFLMALALTLPVFLVEMGGHLIPALHHAIQTLVDPRVLAWTEFALATAVLAGPGRAFFTRGFKALRHLGPDMNTLVALGAGSAWLYSALVTAAPALFPDEARHLYFEAAAVVATLILLGRWLEARARGRAGSAIRHLIGLRPRAAWARRGGEWTELPIDALKVGDEVRVRPGEKIPVDGAVVEGESWVDESMITGEPMPVTRRAGDPLIGGTLNTRGGLVMRATQVGADTVLAHIIRLVEQAQGSKLPIQRLVDRVTGWFVPAVMGLAVLAFLGWLLWGPSPQLTHALIAGVAVLIIACPCAMGLATPISIMVSTGRAAGLGIVFRQGDALQRLRNVRVVAFDKTGTLTLGRPALSDALPMDDLSRSALLSAVASVQSASEHPIAHALLAAAKAEGLALAPVGEFTALTGAGVRGRVEGREWLLGNESLMRERGVPLDDTISAQVRTLAAQGKTVFLAVRDGRLAGVLAVSDTLRPGARAAIDRLHALGLKTALITGDHEAAARAVAGELGIDIVHAQTLPEHKAELLRTLRREAGDLAFVGDGINDAPALATADVGIAIGQGTDVAIESADVVLMNEDLNSVARAITLSRLTLRNIGQNLFWAFAYNAALIPVAAGALYPFTGLQLSPMLGAGAMALSSVFVVVNALRLKWLPLEARHV</sequence>
<keyword evidence="4 10" id="KW-0479">Metal-binding</keyword>
<keyword evidence="13" id="KW-1185">Reference proteome</keyword>
<comment type="similarity">
    <text evidence="2 10">Belongs to the cation transport ATPase (P-type) (TC 3.A.3) family. Type IB subfamily.</text>
</comment>
<keyword evidence="9 10" id="KW-0472">Membrane</keyword>
<feature type="transmembrane region" description="Helical" evidence="10">
    <location>
        <begin position="380"/>
        <end position="403"/>
    </location>
</feature>
<feature type="transmembrane region" description="Helical" evidence="10">
    <location>
        <begin position="724"/>
        <end position="744"/>
    </location>
</feature>
<evidence type="ECO:0000256" key="3">
    <source>
        <dbReference type="ARBA" id="ARBA00022692"/>
    </source>
</evidence>
<dbReference type="InterPro" id="IPR017969">
    <property type="entry name" value="Heavy-metal-associated_CS"/>
</dbReference>
<dbReference type="CDD" id="cd02094">
    <property type="entry name" value="P-type_ATPase_Cu-like"/>
    <property type="match status" value="1"/>
</dbReference>
<dbReference type="PROSITE" id="PS01047">
    <property type="entry name" value="HMA_1"/>
    <property type="match status" value="1"/>
</dbReference>
<dbReference type="InterPro" id="IPR023298">
    <property type="entry name" value="ATPase_P-typ_TM_dom_sf"/>
</dbReference>
<feature type="transmembrane region" description="Helical" evidence="10">
    <location>
        <begin position="98"/>
        <end position="121"/>
    </location>
</feature>
<evidence type="ECO:0000259" key="11">
    <source>
        <dbReference type="PROSITE" id="PS50846"/>
    </source>
</evidence>
<dbReference type="InterPro" id="IPR027256">
    <property type="entry name" value="P-typ_ATPase_IB"/>
</dbReference>
<evidence type="ECO:0000256" key="2">
    <source>
        <dbReference type="ARBA" id="ARBA00006024"/>
    </source>
</evidence>
<dbReference type="SUPFAM" id="SSF56784">
    <property type="entry name" value="HAD-like"/>
    <property type="match status" value="1"/>
</dbReference>
<dbReference type="Pfam" id="PF00702">
    <property type="entry name" value="Hydrolase"/>
    <property type="match status" value="1"/>
</dbReference>
<dbReference type="SUPFAM" id="SSF81665">
    <property type="entry name" value="Calcium ATPase, transmembrane domain M"/>
    <property type="match status" value="1"/>
</dbReference>
<dbReference type="InterPro" id="IPR001757">
    <property type="entry name" value="P_typ_ATPase"/>
</dbReference>
<dbReference type="Gene3D" id="3.30.70.100">
    <property type="match status" value="1"/>
</dbReference>
<dbReference type="Gene3D" id="2.70.150.10">
    <property type="entry name" value="Calcium-transporting ATPase, cytoplasmic transduction domain A"/>
    <property type="match status" value="1"/>
</dbReference>